<name>A0A191WBK0_9MICO</name>
<reference evidence="4" key="2">
    <citation type="submission" date="2016-01" db="EMBL/GenBank/DDBJ databases">
        <title>Complete genome sequence of Agromyces aureus AR33T and comparison with related organisms.</title>
        <authorList>
            <person name="Corretto E."/>
            <person name="Antonielli L."/>
            <person name="Sessitsch A."/>
            <person name="Brader G."/>
        </authorList>
    </citation>
    <scope>NUCLEOTIDE SEQUENCE [LARGE SCALE GENOMIC DNA]</scope>
    <source>
        <strain evidence="4">AR33</strain>
    </source>
</reference>
<keyword evidence="2" id="KW-1133">Transmembrane helix</keyword>
<feature type="transmembrane region" description="Helical" evidence="2">
    <location>
        <begin position="346"/>
        <end position="364"/>
    </location>
</feature>
<evidence type="ECO:0008006" key="5">
    <source>
        <dbReference type="Google" id="ProtNLM"/>
    </source>
</evidence>
<feature type="transmembrane region" description="Helical" evidence="2">
    <location>
        <begin position="370"/>
        <end position="392"/>
    </location>
</feature>
<dbReference type="AlphaFoldDB" id="A0A191WBK0"/>
<protein>
    <recommendedName>
        <fullName evidence="5">DUF998 domain-containing protein</fullName>
    </recommendedName>
</protein>
<dbReference type="Proteomes" id="UP000078437">
    <property type="component" value="Chromosome"/>
</dbReference>
<feature type="transmembrane region" description="Helical" evidence="2">
    <location>
        <begin position="152"/>
        <end position="174"/>
    </location>
</feature>
<keyword evidence="4" id="KW-1185">Reference proteome</keyword>
<organism evidence="3 4">
    <name type="scientific">Agromyces aureus</name>
    <dbReference type="NCBI Taxonomy" id="453304"/>
    <lineage>
        <taxon>Bacteria</taxon>
        <taxon>Bacillati</taxon>
        <taxon>Actinomycetota</taxon>
        <taxon>Actinomycetes</taxon>
        <taxon>Micrococcales</taxon>
        <taxon>Microbacteriaceae</taxon>
        <taxon>Agromyces</taxon>
    </lineage>
</organism>
<feature type="transmembrane region" description="Helical" evidence="2">
    <location>
        <begin position="249"/>
        <end position="269"/>
    </location>
</feature>
<dbReference type="STRING" id="453304.ATC03_01515"/>
<dbReference type="EMBL" id="CP013979">
    <property type="protein sequence ID" value="ANJ25635.1"/>
    <property type="molecule type" value="Genomic_DNA"/>
</dbReference>
<feature type="transmembrane region" description="Helical" evidence="2">
    <location>
        <begin position="290"/>
        <end position="310"/>
    </location>
</feature>
<evidence type="ECO:0000313" key="3">
    <source>
        <dbReference type="EMBL" id="ANJ25635.1"/>
    </source>
</evidence>
<proteinExistence type="predicted"/>
<gene>
    <name evidence="3" type="ORF">ATC03_01515</name>
</gene>
<feature type="compositionally biased region" description="Basic and acidic residues" evidence="1">
    <location>
        <begin position="31"/>
        <end position="57"/>
    </location>
</feature>
<evidence type="ECO:0000313" key="4">
    <source>
        <dbReference type="Proteomes" id="UP000078437"/>
    </source>
</evidence>
<evidence type="ECO:0000256" key="2">
    <source>
        <dbReference type="SAM" id="Phobius"/>
    </source>
</evidence>
<feature type="transmembrane region" description="Helical" evidence="2">
    <location>
        <begin position="212"/>
        <end position="237"/>
    </location>
</feature>
<feature type="transmembrane region" description="Helical" evidence="2">
    <location>
        <begin position="316"/>
        <end position="339"/>
    </location>
</feature>
<reference evidence="3 4" key="1">
    <citation type="journal article" date="2016" name="Int. J. Syst. Evol. Microbiol.">
        <title>Agromyces aureus sp. nov., isolated from the rhizosphere of Salix caprea L. grown in a heavy-metal-contaminated soil.</title>
        <authorList>
            <person name="Corretto E."/>
            <person name="Antonielli L."/>
            <person name="Sessitsch A."/>
            <person name="Compant S."/>
            <person name="Gorfer M."/>
            <person name="Kuffner M."/>
            <person name="Brader G."/>
        </authorList>
    </citation>
    <scope>NUCLEOTIDE SEQUENCE [LARGE SCALE GENOMIC DNA]</scope>
    <source>
        <strain evidence="3 4">AR33</strain>
    </source>
</reference>
<feature type="transmembrane region" description="Helical" evidence="2">
    <location>
        <begin position="74"/>
        <end position="92"/>
    </location>
</feature>
<sequence length="459" mass="47736">MASAMTTTDIDERSRVGAAGGDARLAPFGDPADHRRPPQRRDPAARRDAAAKRREARRRLDGLRDHVTASVMRRVLAILVALFLGVAVFQLFAPRLGAPIDAAWHDRQAGAILIGACAAIGVFVALTIASASRSGVELLHRLGIHSTPENRAVLAAGSWFAAAALGVHFSAAAFNPVPGGQWAVAVVLGGGLALAVFCLHRVAVHDHAYRTFNLAALTLAAGSIASMSLTGTGSWWALNFSTLGTTDDAAAFSFNAGAVLSGLAMVLLARALTSGLAAPRYGASAGGIRVVRVCIVLLGLCLAGVGLVPIDTATDLHNAFALGAAVCFAVPAVGLRLLVRAAPLRLVVLSVAFVLVEAAAMVLYDGLHVFSLTVFEIIAFSLIFVWLIALTVMSREPGTIKATATDAAGAALAALHVAQRGVSRGVKVLRVEFPVILAQERKPDDTALEHVPKARGIPR</sequence>
<accession>A0A191WBK0</accession>
<keyword evidence="2" id="KW-0812">Transmembrane</keyword>
<keyword evidence="2" id="KW-0472">Membrane</keyword>
<evidence type="ECO:0000256" key="1">
    <source>
        <dbReference type="SAM" id="MobiDB-lite"/>
    </source>
</evidence>
<feature type="transmembrane region" description="Helical" evidence="2">
    <location>
        <begin position="180"/>
        <end position="200"/>
    </location>
</feature>
<feature type="region of interest" description="Disordered" evidence="1">
    <location>
        <begin position="1"/>
        <end position="57"/>
    </location>
</feature>
<dbReference type="KEGG" id="agy:ATC03_01515"/>
<feature type="transmembrane region" description="Helical" evidence="2">
    <location>
        <begin position="112"/>
        <end position="131"/>
    </location>
</feature>